<dbReference type="InterPro" id="IPR011990">
    <property type="entry name" value="TPR-like_helical_dom_sf"/>
</dbReference>
<dbReference type="PANTHER" id="PTHR44858:SF1">
    <property type="entry name" value="UDP-N-ACETYLGLUCOSAMINE--PEPTIDE N-ACETYLGLUCOSAMINYLTRANSFERASE SPINDLY-RELATED"/>
    <property type="match status" value="1"/>
</dbReference>
<feature type="repeat" description="TPR" evidence="3">
    <location>
        <begin position="356"/>
        <end position="389"/>
    </location>
</feature>
<feature type="repeat" description="TPR" evidence="3">
    <location>
        <begin position="458"/>
        <end position="491"/>
    </location>
</feature>
<dbReference type="InterPro" id="IPR019734">
    <property type="entry name" value="TPR_rpt"/>
</dbReference>
<organism evidence="5 6">
    <name type="scientific">Nodularia harveyana UHCC-0300</name>
    <dbReference type="NCBI Taxonomy" id="2974287"/>
    <lineage>
        <taxon>Bacteria</taxon>
        <taxon>Bacillati</taxon>
        <taxon>Cyanobacteriota</taxon>
        <taxon>Cyanophyceae</taxon>
        <taxon>Nostocales</taxon>
        <taxon>Nodulariaceae</taxon>
        <taxon>Nodularia</taxon>
    </lineage>
</organism>
<feature type="domain" description="CHAT" evidence="4">
    <location>
        <begin position="880"/>
        <end position="1187"/>
    </location>
</feature>
<name>A0ABU5UCE5_9CYAN</name>
<dbReference type="Pfam" id="PF00515">
    <property type="entry name" value="TPR_1"/>
    <property type="match status" value="1"/>
</dbReference>
<dbReference type="SUPFAM" id="SSF48452">
    <property type="entry name" value="TPR-like"/>
    <property type="match status" value="1"/>
</dbReference>
<feature type="repeat" description="TPR" evidence="3">
    <location>
        <begin position="390"/>
        <end position="423"/>
    </location>
</feature>
<dbReference type="InterPro" id="IPR024983">
    <property type="entry name" value="CHAT_dom"/>
</dbReference>
<dbReference type="Pfam" id="PF13181">
    <property type="entry name" value="TPR_8"/>
    <property type="match status" value="1"/>
</dbReference>
<gene>
    <name evidence="5" type="ORF">VB620_07580</name>
</gene>
<dbReference type="InterPro" id="IPR050498">
    <property type="entry name" value="Ycf3"/>
</dbReference>
<feature type="repeat" description="TPR" evidence="3">
    <location>
        <begin position="492"/>
        <end position="525"/>
    </location>
</feature>
<keyword evidence="2 3" id="KW-0802">TPR repeat</keyword>
<feature type="repeat" description="TPR" evidence="3">
    <location>
        <begin position="322"/>
        <end position="355"/>
    </location>
</feature>
<dbReference type="RefSeq" id="WP_323195609.1">
    <property type="nucleotide sequence ID" value="NZ_JAYGHG010000008.1"/>
</dbReference>
<evidence type="ECO:0000313" key="5">
    <source>
        <dbReference type="EMBL" id="MEA5581198.1"/>
    </source>
</evidence>
<evidence type="ECO:0000256" key="3">
    <source>
        <dbReference type="PROSITE-ProRule" id="PRU00339"/>
    </source>
</evidence>
<dbReference type="SMART" id="SM00028">
    <property type="entry name" value="TPR"/>
    <property type="match status" value="9"/>
</dbReference>
<keyword evidence="1" id="KW-0677">Repeat</keyword>
<dbReference type="PROSITE" id="PS50293">
    <property type="entry name" value="TPR_REGION"/>
    <property type="match status" value="1"/>
</dbReference>
<protein>
    <submittedName>
        <fullName evidence="5">Tetratricopeptide repeat protein</fullName>
    </submittedName>
</protein>
<dbReference type="Gene3D" id="1.25.40.10">
    <property type="entry name" value="Tetratricopeptide repeat domain"/>
    <property type="match status" value="5"/>
</dbReference>
<feature type="repeat" description="TPR" evidence="3">
    <location>
        <begin position="288"/>
        <end position="321"/>
    </location>
</feature>
<feature type="repeat" description="TPR" evidence="3">
    <location>
        <begin position="424"/>
        <end position="457"/>
    </location>
</feature>
<comment type="caution">
    <text evidence="5">The sequence shown here is derived from an EMBL/GenBank/DDBJ whole genome shotgun (WGS) entry which is preliminary data.</text>
</comment>
<evidence type="ECO:0000256" key="1">
    <source>
        <dbReference type="ARBA" id="ARBA00022737"/>
    </source>
</evidence>
<dbReference type="PANTHER" id="PTHR44858">
    <property type="entry name" value="TETRATRICOPEPTIDE REPEAT PROTEIN 6"/>
    <property type="match status" value="1"/>
</dbReference>
<evidence type="ECO:0000256" key="2">
    <source>
        <dbReference type="ARBA" id="ARBA00022803"/>
    </source>
</evidence>
<dbReference type="Pfam" id="PF12770">
    <property type="entry name" value="CHAT"/>
    <property type="match status" value="1"/>
</dbReference>
<dbReference type="PROSITE" id="PS50005">
    <property type="entry name" value="TPR"/>
    <property type="match status" value="7"/>
</dbReference>
<evidence type="ECO:0000313" key="6">
    <source>
        <dbReference type="Proteomes" id="UP001302120"/>
    </source>
</evidence>
<proteinExistence type="predicted"/>
<dbReference type="Proteomes" id="UP001302120">
    <property type="component" value="Unassembled WGS sequence"/>
</dbReference>
<sequence length="1190" mass="134563">MLTQLFQRLNKFLTHPVDHQQNRSFDAVKGLEVLQPVPELTNADLEVLFNELLEGVHQGRGQQWAIQYLQRMEDRISVDRWIDWLLIFAEKLLLSPAPHHQLATKMMQLGELGIGTVGELSYDIGIRLLTGELGDEYQEDETTKSEIVDSPGQELIRNLGESLGNEAGEIEQVDDVGENTVEVEETTAQISFTPPEKDVMGNLNPLLEESETEKIQMIPLPKPGTTIISSPENWNQSLGNLQANVAETLDELLVRLDQSTNLVQQLAANLSPSHEIQTVIPNQLDVPGQDWFYQGLQQAKTGDLLGAIASYNQAIEINPDVSEYWFNRGLTLFHLQDLTAAIASYDEAIAIKPHHYKSWCYRGRICGELGEFTEAIACFDQAIAIQPQNPEAIAGKALALLKLGEIPDAIAAYDQALHLEPENPDHWYYRGIALAVGEQLAAAIASYDQAIELQPDFHEVWIDRGVVLFNLGNWSEAIASWDQALAKEPNLYLAWYNRGIALENLGEREQAIASYQQAIAIKPDFHPAWYNQALVLFYLDRFSQAILAYDNALEIKLDYWEAWIGRGTAAGHLIPPTTLKSLNSITTENPALQQGGYEGKLATYEQGLKHLHPDTHPEGWGRLHIAKANTYYEQGKKSSQTRYYWHQAIAEYQQALLTLTIEDFSELHLEVLQSLTKAYLSIGNTAQAEQLQQQAADLLAQLFNQSTRSDESKKQLALKFAGISQLEVDLAVESGDLVEAWEMAEQGKNSCITWLLSDWHEQIYSPYYNSVQQLLNPHTAIIYWHISPVALHTFIIKDQAPSPILLFTPIQDFSTGDSPQNPQSVDELSLPEAVRRLIEFENWYENWHQEYQEYLTQTPDQHSKSNHVWRVDMETKLLQLQDILQISTITQELEDITQLILIPHRNLHKLPLHTLFASASSQTEIANKLTISYLPSIQKGLFIKSQSTSLFPLQNFLSVEYPNSTNYSPLKLAKAASEIISQKFHNYLHIQGENATKNQVANALFQPYNILHFVGGISNNHSQPQKSALLLVDEEKITLEEISQSNLNTYKLVTLVAAEATKNKNQNIYTEYIDLASSFISQGVPYVVTTLWTVESSASILIMIEFYRRLQLDKSPVTALAEATSWLKELTALDLTKWYEELLNNLDHQELTIKAYLATSLYKSSKMIPDKKVYSHPYYWAAYTIKGIMP</sequence>
<dbReference type="EMBL" id="JAYGHG010000008">
    <property type="protein sequence ID" value="MEA5581198.1"/>
    <property type="molecule type" value="Genomic_DNA"/>
</dbReference>
<accession>A0ABU5UCE5</accession>
<keyword evidence="6" id="KW-1185">Reference proteome</keyword>
<dbReference type="Pfam" id="PF13432">
    <property type="entry name" value="TPR_16"/>
    <property type="match status" value="3"/>
</dbReference>
<evidence type="ECO:0000259" key="4">
    <source>
        <dbReference type="Pfam" id="PF12770"/>
    </source>
</evidence>
<reference evidence="5 6" key="1">
    <citation type="submission" date="2023-12" db="EMBL/GenBank/DDBJ databases">
        <title>Baltic Sea Cyanobacteria.</title>
        <authorList>
            <person name="Delbaje E."/>
            <person name="Fewer D.P."/>
            <person name="Shishido T.K."/>
        </authorList>
    </citation>
    <scope>NUCLEOTIDE SEQUENCE [LARGE SCALE GENOMIC DNA]</scope>
    <source>
        <strain evidence="5 6">UHCC-0300</strain>
    </source>
</reference>